<accession>K9J4G9</accession>
<feature type="signal peptide" evidence="1">
    <location>
        <begin position="1"/>
        <end position="31"/>
    </location>
</feature>
<evidence type="ECO:0000313" key="2">
    <source>
        <dbReference type="EMBL" id="JAA53416.1"/>
    </source>
</evidence>
<sequence length="134" mass="14464">MAWWGTGPTGPGDPCIASWAGLACWSWCCRAGFGVRWGCQAGQVLSHLAAATPSPTSPDRSDQPLLSHLFLSQHIRKHAEGLLAALYKSPLQCFCCPELLPRLPPPGREASEVLMEPAEVLGLAISFLNEDPRE</sequence>
<proteinExistence type="evidence at transcript level"/>
<keyword evidence="1" id="KW-0732">Signal</keyword>
<evidence type="ECO:0000256" key="1">
    <source>
        <dbReference type="SAM" id="SignalP"/>
    </source>
</evidence>
<dbReference type="AlphaFoldDB" id="K9J4G9"/>
<name>K9J4G9_DESRO</name>
<feature type="chain" id="PRO_5003931677" evidence="1">
    <location>
        <begin position="32"/>
        <end position="134"/>
    </location>
</feature>
<organism evidence="2">
    <name type="scientific">Desmodus rotundus</name>
    <name type="common">Vampire bat</name>
    <dbReference type="NCBI Taxonomy" id="9430"/>
    <lineage>
        <taxon>Eukaryota</taxon>
        <taxon>Metazoa</taxon>
        <taxon>Chordata</taxon>
        <taxon>Craniata</taxon>
        <taxon>Vertebrata</taxon>
        <taxon>Euteleostomi</taxon>
        <taxon>Mammalia</taxon>
        <taxon>Eutheria</taxon>
        <taxon>Laurasiatheria</taxon>
        <taxon>Chiroptera</taxon>
        <taxon>Yangochiroptera</taxon>
        <taxon>Phyllostomidae</taxon>
        <taxon>Desmodontinae</taxon>
        <taxon>Desmodus</taxon>
    </lineage>
</organism>
<feature type="non-terminal residue" evidence="2">
    <location>
        <position position="134"/>
    </location>
</feature>
<dbReference type="EMBL" id="GABZ01000109">
    <property type="protein sequence ID" value="JAA53416.1"/>
    <property type="molecule type" value="mRNA"/>
</dbReference>
<protein>
    <submittedName>
        <fullName evidence="2">Putative secreted protein</fullName>
    </submittedName>
</protein>
<reference evidence="2" key="1">
    <citation type="submission" date="2012-11" db="EMBL/GenBank/DDBJ databases">
        <title>The Vampirome: Transcriptome and Proteome Analysis of the Submandibular and Accessory Glands of the Vampire Bat and Vector of Human Rabies, Desmodus rotundus.</title>
        <authorList>
            <person name="Francischetti I.M.B."/>
            <person name="Assumpcao T.C.F."/>
            <person name="Ma D."/>
            <person name="Vicente E.C."/>
            <person name="Ribeiro J.M.C."/>
        </authorList>
    </citation>
    <scope>NUCLEOTIDE SEQUENCE</scope>
    <source>
        <tissue evidence="2">Salivary gland</tissue>
    </source>
</reference>